<evidence type="ECO:0000256" key="1">
    <source>
        <dbReference type="ARBA" id="ARBA00004340"/>
    </source>
</evidence>
<organism evidence="5 6">
    <name type="scientific">Phytophthora infestans</name>
    <name type="common">Potato late blight agent</name>
    <name type="synonym">Botrytis infestans</name>
    <dbReference type="NCBI Taxonomy" id="4787"/>
    <lineage>
        <taxon>Eukaryota</taxon>
        <taxon>Sar</taxon>
        <taxon>Stramenopiles</taxon>
        <taxon>Oomycota</taxon>
        <taxon>Peronosporomycetes</taxon>
        <taxon>Peronosporales</taxon>
        <taxon>Peronosporaceae</taxon>
        <taxon>Phytophthora</taxon>
    </lineage>
</organism>
<gene>
    <name evidence="5" type="ORF">GN958_ATG20022</name>
</gene>
<sequence length="77" mass="8480">MVVGDGSFVVEINEHKKVGILKDMIKEKKVYDFPADQLALPVYVTKKGGNWLKTDDPDVTMLENGDVPKGIMISSGE</sequence>
<protein>
    <recommendedName>
        <fullName evidence="4">Crinkler effector protein N-terminal domain-containing protein</fullName>
    </recommendedName>
</protein>
<evidence type="ECO:0000256" key="2">
    <source>
        <dbReference type="ARBA" id="ARBA00004613"/>
    </source>
</evidence>
<comment type="caution">
    <text evidence="5">The sequence shown here is derived from an EMBL/GenBank/DDBJ whole genome shotgun (WGS) entry which is preliminary data.</text>
</comment>
<dbReference type="EMBL" id="JAACNO010002802">
    <property type="protein sequence ID" value="KAF4130791.1"/>
    <property type="molecule type" value="Genomic_DNA"/>
</dbReference>
<dbReference type="GO" id="GO:0005576">
    <property type="term" value="C:extracellular region"/>
    <property type="evidence" value="ECO:0007669"/>
    <property type="project" value="UniProtKB-SubCell"/>
</dbReference>
<dbReference type="Proteomes" id="UP000704712">
    <property type="component" value="Unassembled WGS sequence"/>
</dbReference>
<comment type="subcellular location">
    <subcellularLocation>
        <location evidence="1">Host cell</location>
    </subcellularLocation>
    <subcellularLocation>
        <location evidence="2">Secreted</location>
    </subcellularLocation>
</comment>
<evidence type="ECO:0000313" key="6">
    <source>
        <dbReference type="Proteomes" id="UP000704712"/>
    </source>
</evidence>
<evidence type="ECO:0000259" key="4">
    <source>
        <dbReference type="Pfam" id="PF20147"/>
    </source>
</evidence>
<feature type="domain" description="Crinkler effector protein N-terminal" evidence="4">
    <location>
        <begin position="1"/>
        <end position="64"/>
    </location>
</feature>
<evidence type="ECO:0000256" key="3">
    <source>
        <dbReference type="ARBA" id="ARBA00022525"/>
    </source>
</evidence>
<dbReference type="Pfam" id="PF20147">
    <property type="entry name" value="Crinkler"/>
    <property type="match status" value="1"/>
</dbReference>
<reference evidence="5" key="1">
    <citation type="submission" date="2020-03" db="EMBL/GenBank/DDBJ databases">
        <title>Hybrid Assembly of Korean Phytophthora infestans isolates.</title>
        <authorList>
            <person name="Prokchorchik M."/>
            <person name="Lee Y."/>
            <person name="Seo J."/>
            <person name="Cho J.-H."/>
            <person name="Park Y.-E."/>
            <person name="Jang D.-C."/>
            <person name="Im J.-S."/>
            <person name="Choi J.-G."/>
            <person name="Park H.-J."/>
            <person name="Lee G.-B."/>
            <person name="Lee Y.-G."/>
            <person name="Hong S.-Y."/>
            <person name="Cho K."/>
            <person name="Sohn K.H."/>
        </authorList>
    </citation>
    <scope>NUCLEOTIDE SEQUENCE</scope>
    <source>
        <strain evidence="5">KR_2_A2</strain>
    </source>
</reference>
<dbReference type="GO" id="GO:0043657">
    <property type="term" value="C:host cell"/>
    <property type="evidence" value="ECO:0007669"/>
    <property type="project" value="UniProtKB-SubCell"/>
</dbReference>
<proteinExistence type="predicted"/>
<accession>A0A8S9TQB8</accession>
<keyword evidence="3" id="KW-0964">Secreted</keyword>
<dbReference type="AlphaFoldDB" id="A0A8S9TQB8"/>
<dbReference type="InterPro" id="IPR045379">
    <property type="entry name" value="Crinkler_N"/>
</dbReference>
<name>A0A8S9TQB8_PHYIN</name>
<evidence type="ECO:0000313" key="5">
    <source>
        <dbReference type="EMBL" id="KAF4130791.1"/>
    </source>
</evidence>